<evidence type="ECO:0000256" key="4">
    <source>
        <dbReference type="ARBA" id="ARBA00023002"/>
    </source>
</evidence>
<dbReference type="HAMAP" id="MF_01685">
    <property type="entry name" value="FENR2"/>
    <property type="match status" value="1"/>
</dbReference>
<dbReference type="GO" id="GO:0004324">
    <property type="term" value="F:ferredoxin-NADP+ reductase activity"/>
    <property type="evidence" value="ECO:0007669"/>
    <property type="project" value="UniProtKB-UniRule"/>
</dbReference>
<dbReference type="PRINTS" id="PR00368">
    <property type="entry name" value="FADPNR"/>
</dbReference>
<reference evidence="8" key="1">
    <citation type="submission" date="2016-10" db="EMBL/GenBank/DDBJ databases">
        <authorList>
            <person name="Varghese N."/>
            <person name="Submissions S."/>
        </authorList>
    </citation>
    <scope>NUCLEOTIDE SEQUENCE [LARGE SCALE GENOMIC DNA]</scope>
    <source>
        <strain evidence="8">DSM 21580</strain>
    </source>
</reference>
<feature type="binding site" evidence="5">
    <location>
        <position position="121"/>
    </location>
    <ligand>
        <name>FAD</name>
        <dbReference type="ChEBI" id="CHEBI:57692"/>
    </ligand>
</feature>
<evidence type="ECO:0000259" key="6">
    <source>
        <dbReference type="Pfam" id="PF07992"/>
    </source>
</evidence>
<dbReference type="InterPro" id="IPR023753">
    <property type="entry name" value="FAD/NAD-binding_dom"/>
</dbReference>
<feature type="binding site" evidence="5">
    <location>
        <position position="14"/>
    </location>
    <ligand>
        <name>FAD</name>
        <dbReference type="ChEBI" id="CHEBI:57692"/>
    </ligand>
</feature>
<dbReference type="InterPro" id="IPR036188">
    <property type="entry name" value="FAD/NAD-bd_sf"/>
</dbReference>
<dbReference type="Proteomes" id="UP000236738">
    <property type="component" value="Unassembled WGS sequence"/>
</dbReference>
<dbReference type="GO" id="GO:0050661">
    <property type="term" value="F:NADP binding"/>
    <property type="evidence" value="ECO:0007669"/>
    <property type="project" value="UniProtKB-UniRule"/>
</dbReference>
<keyword evidence="3 5" id="KW-0521">NADP</keyword>
<keyword evidence="1 5" id="KW-0285">Flavoprotein</keyword>
<keyword evidence="8" id="KW-1185">Reference proteome</keyword>
<comment type="cofactor">
    <cofactor evidence="5">
        <name>FAD</name>
        <dbReference type="ChEBI" id="CHEBI:57692"/>
    </cofactor>
    <text evidence="5">Binds 1 FAD per subunit.</text>
</comment>
<dbReference type="OrthoDB" id="9806179at2"/>
<dbReference type="Gene3D" id="3.50.50.60">
    <property type="entry name" value="FAD/NAD(P)-binding domain"/>
    <property type="match status" value="2"/>
</dbReference>
<dbReference type="InterPro" id="IPR050097">
    <property type="entry name" value="Ferredoxin-NADP_redctase_2"/>
</dbReference>
<dbReference type="AlphaFoldDB" id="A0A1H6AMB6"/>
<dbReference type="EMBL" id="FNUS01000006">
    <property type="protein sequence ID" value="SEG49681.1"/>
    <property type="molecule type" value="Genomic_DNA"/>
</dbReference>
<feature type="binding site" evidence="5">
    <location>
        <position position="41"/>
    </location>
    <ligand>
        <name>FAD</name>
        <dbReference type="ChEBI" id="CHEBI:57692"/>
    </ligand>
</feature>
<keyword evidence="2 5" id="KW-0274">FAD</keyword>
<feature type="domain" description="FAD/NAD(P)-binding" evidence="6">
    <location>
        <begin position="5"/>
        <end position="291"/>
    </location>
</feature>
<dbReference type="Pfam" id="PF07992">
    <property type="entry name" value="Pyr_redox_2"/>
    <property type="match status" value="1"/>
</dbReference>
<feature type="binding site" evidence="5">
    <location>
        <position position="327"/>
    </location>
    <ligand>
        <name>FAD</name>
        <dbReference type="ChEBI" id="CHEBI:57692"/>
    </ligand>
</feature>
<feature type="binding site" evidence="5">
    <location>
        <position position="33"/>
    </location>
    <ligand>
        <name>FAD</name>
        <dbReference type="ChEBI" id="CHEBI:57692"/>
    </ligand>
</feature>
<comment type="similarity">
    <text evidence="5">Belongs to the ferredoxin--NADP reductase type 2 family.</text>
</comment>
<dbReference type="PANTHER" id="PTHR48105">
    <property type="entry name" value="THIOREDOXIN REDUCTASE 1-RELATED-RELATED"/>
    <property type="match status" value="1"/>
</dbReference>
<dbReference type="RefSeq" id="WP_103914367.1">
    <property type="nucleotide sequence ID" value="NZ_FNUS01000006.1"/>
</dbReference>
<evidence type="ECO:0000313" key="7">
    <source>
        <dbReference type="EMBL" id="SEG49681.1"/>
    </source>
</evidence>
<feature type="binding site" evidence="5">
    <location>
        <position position="86"/>
    </location>
    <ligand>
        <name>FAD</name>
        <dbReference type="ChEBI" id="CHEBI:57692"/>
    </ligand>
</feature>
<dbReference type="EC" id="1.18.1.2" evidence="5"/>
<evidence type="ECO:0000256" key="1">
    <source>
        <dbReference type="ARBA" id="ARBA00022630"/>
    </source>
</evidence>
<keyword evidence="4 5" id="KW-0560">Oxidoreductase</keyword>
<feature type="binding site" evidence="5">
    <location>
        <position position="286"/>
    </location>
    <ligand>
        <name>FAD</name>
        <dbReference type="ChEBI" id="CHEBI:57692"/>
    </ligand>
</feature>
<dbReference type="SUPFAM" id="SSF51905">
    <property type="entry name" value="FAD/NAD(P)-binding domain"/>
    <property type="match status" value="1"/>
</dbReference>
<dbReference type="PRINTS" id="PR00469">
    <property type="entry name" value="PNDRDTASEII"/>
</dbReference>
<protein>
    <recommendedName>
        <fullName evidence="5">Ferredoxin--NADP reductase</fullName>
        <shortName evidence="5">FNR</shortName>
        <shortName evidence="5">Fd-NADP(+) reductase</shortName>
        <ecNumber evidence="5">1.18.1.2</ecNumber>
    </recommendedName>
</protein>
<evidence type="ECO:0000256" key="5">
    <source>
        <dbReference type="HAMAP-Rule" id="MF_01685"/>
    </source>
</evidence>
<evidence type="ECO:0000256" key="3">
    <source>
        <dbReference type="ARBA" id="ARBA00022857"/>
    </source>
</evidence>
<accession>A0A1H6AMB6</accession>
<comment type="catalytic activity">
    <reaction evidence="5">
        <text>2 reduced [2Fe-2S]-[ferredoxin] + NADP(+) + H(+) = 2 oxidized [2Fe-2S]-[ferredoxin] + NADPH</text>
        <dbReference type="Rhea" id="RHEA:20125"/>
        <dbReference type="Rhea" id="RHEA-COMP:10000"/>
        <dbReference type="Rhea" id="RHEA-COMP:10001"/>
        <dbReference type="ChEBI" id="CHEBI:15378"/>
        <dbReference type="ChEBI" id="CHEBI:33737"/>
        <dbReference type="ChEBI" id="CHEBI:33738"/>
        <dbReference type="ChEBI" id="CHEBI:57783"/>
        <dbReference type="ChEBI" id="CHEBI:58349"/>
        <dbReference type="EC" id="1.18.1.2"/>
    </reaction>
</comment>
<gene>
    <name evidence="7" type="ORF">SAMN05421847_2508</name>
</gene>
<organism evidence="7 8">
    <name type="scientific">Halpernia humi</name>
    <dbReference type="NCBI Taxonomy" id="493375"/>
    <lineage>
        <taxon>Bacteria</taxon>
        <taxon>Pseudomonadati</taxon>
        <taxon>Bacteroidota</taxon>
        <taxon>Flavobacteriia</taxon>
        <taxon>Flavobacteriales</taxon>
        <taxon>Weeksellaceae</taxon>
        <taxon>Chryseobacterium group</taxon>
        <taxon>Halpernia</taxon>
    </lineage>
</organism>
<comment type="subunit">
    <text evidence="5">Homodimer.</text>
</comment>
<dbReference type="GO" id="GO:0050660">
    <property type="term" value="F:flavin adenine dinucleotide binding"/>
    <property type="evidence" value="ECO:0007669"/>
    <property type="project" value="UniProtKB-UniRule"/>
</dbReference>
<name>A0A1H6AMB6_9FLAO</name>
<feature type="binding site" evidence="5">
    <location>
        <position position="46"/>
    </location>
    <ligand>
        <name>FAD</name>
        <dbReference type="ChEBI" id="CHEBI:57692"/>
    </ligand>
</feature>
<dbReference type="InterPro" id="IPR022890">
    <property type="entry name" value="Fd--NADP_Rdtase_type_2"/>
</dbReference>
<evidence type="ECO:0000256" key="2">
    <source>
        <dbReference type="ARBA" id="ARBA00022827"/>
    </source>
</evidence>
<sequence>MISTDLLIIGAGPTGLFAVFEAGLLKLKCHLIDALPQPGGQLTELYPKKPIFDIPGYPAINAGDLVDNLMEQIKQFQPGFTLGETAEIINKLEDGTFEVISNKGTVHHAKAVAIAGGLGTFEPRKPLLENIEKFEENGVEYFVKEPEHFRNKKIVIAGGGDSALDWAIFLSDVASEVTLIHRRNEFRGALDSVEKVQALKDAGKINLITPAEVVALKGDSHISAISIKSNDEIIDIETDFFIPLFGLTPKLGAIANWGLEIEKNAIKVNNALDYQTNIDGIYAIGDVNTYPGKLKLILCGFHEATLMCQSVYNRINPGKKYVLKYTTVSGVDGFDGTRKEAEKAVVMKID</sequence>
<proteinExistence type="inferred from homology"/>
<evidence type="ECO:0000313" key="8">
    <source>
        <dbReference type="Proteomes" id="UP000236738"/>
    </source>
</evidence>